<name>A0A9X2VPR5_9PSEU</name>
<keyword evidence="3" id="KW-0786">Thiamine pyrophosphate</keyword>
<organism evidence="5 6">
    <name type="scientific">Umezawaea endophytica</name>
    <dbReference type="NCBI Taxonomy" id="1654476"/>
    <lineage>
        <taxon>Bacteria</taxon>
        <taxon>Bacillati</taxon>
        <taxon>Actinomycetota</taxon>
        <taxon>Actinomycetes</taxon>
        <taxon>Pseudonocardiales</taxon>
        <taxon>Pseudonocardiaceae</taxon>
        <taxon>Umezawaea</taxon>
    </lineage>
</organism>
<dbReference type="PANTHER" id="PTHR47514:SF1">
    <property type="entry name" value="TRANSKETOLASE N-TERMINAL SECTION-RELATED"/>
    <property type="match status" value="1"/>
</dbReference>
<dbReference type="InterPro" id="IPR029061">
    <property type="entry name" value="THDP-binding"/>
</dbReference>
<dbReference type="CDD" id="cd02012">
    <property type="entry name" value="TPP_TK"/>
    <property type="match status" value="1"/>
</dbReference>
<dbReference type="RefSeq" id="WP_259625843.1">
    <property type="nucleotide sequence ID" value="NZ_JANYMP010000013.1"/>
</dbReference>
<dbReference type="Pfam" id="PF00456">
    <property type="entry name" value="Transketolase_N"/>
    <property type="match status" value="1"/>
</dbReference>
<dbReference type="GO" id="GO:0000287">
    <property type="term" value="F:magnesium ion binding"/>
    <property type="evidence" value="ECO:0007669"/>
    <property type="project" value="UniProtKB-ARBA"/>
</dbReference>
<dbReference type="EMBL" id="JANYMP010000013">
    <property type="protein sequence ID" value="MCS7480349.1"/>
    <property type="molecule type" value="Genomic_DNA"/>
</dbReference>
<dbReference type="AlphaFoldDB" id="A0A9X2VPR5"/>
<dbReference type="InterPro" id="IPR005474">
    <property type="entry name" value="Transketolase_N"/>
</dbReference>
<evidence type="ECO:0000313" key="6">
    <source>
        <dbReference type="Proteomes" id="UP001141259"/>
    </source>
</evidence>
<gene>
    <name evidence="5" type="ORF">NZH93_26135</name>
</gene>
<dbReference type="Gene3D" id="3.40.50.970">
    <property type="match status" value="1"/>
</dbReference>
<evidence type="ECO:0000259" key="4">
    <source>
        <dbReference type="Pfam" id="PF00456"/>
    </source>
</evidence>
<dbReference type="PANTHER" id="PTHR47514">
    <property type="entry name" value="TRANSKETOLASE N-TERMINAL SECTION-RELATED"/>
    <property type="match status" value="1"/>
</dbReference>
<evidence type="ECO:0000256" key="1">
    <source>
        <dbReference type="ARBA" id="ARBA00001964"/>
    </source>
</evidence>
<accession>A0A9X2VPR5</accession>
<evidence type="ECO:0000313" key="5">
    <source>
        <dbReference type="EMBL" id="MCS7480349.1"/>
    </source>
</evidence>
<comment type="similarity">
    <text evidence="2">Belongs to the transketolase family.</text>
</comment>
<comment type="cofactor">
    <cofactor evidence="1">
        <name>thiamine diphosphate</name>
        <dbReference type="ChEBI" id="CHEBI:58937"/>
    </cofactor>
</comment>
<sequence>MSGLEDDIAELRLRTLGLIADAGSGHPGSSLSCLHILAVAYRRVLRGVVEGDPDRDRFLLSKGHGAPALYVLLEDVGVLPTELARDLREIGSVLQGHPDRLRTPGVEASSGSLGQGLSLGVGLGLGLRRRGSPAHVHVLLGDGELQEGQVWEAAAAASHFGLANLTAVVDRNRHQHDGPTESVLALEPLADRWRAFGWEVDEIDGHDVEEVHDALLTRADRPRAVIAHTAKGYGVPFMEGDSPWHSVEDVALLRGYVRQLVGGARGA</sequence>
<protein>
    <submittedName>
        <fullName evidence="5">Transketolase</fullName>
    </submittedName>
</protein>
<feature type="domain" description="Transketolase N-terminal" evidence="4">
    <location>
        <begin position="9"/>
        <end position="245"/>
    </location>
</feature>
<dbReference type="Proteomes" id="UP001141259">
    <property type="component" value="Unassembled WGS sequence"/>
</dbReference>
<evidence type="ECO:0000256" key="3">
    <source>
        <dbReference type="ARBA" id="ARBA00023052"/>
    </source>
</evidence>
<keyword evidence="6" id="KW-1185">Reference proteome</keyword>
<proteinExistence type="inferred from homology"/>
<evidence type="ECO:0000256" key="2">
    <source>
        <dbReference type="ARBA" id="ARBA00007131"/>
    </source>
</evidence>
<dbReference type="SUPFAM" id="SSF52518">
    <property type="entry name" value="Thiamin diphosphate-binding fold (THDP-binding)"/>
    <property type="match status" value="1"/>
</dbReference>
<reference evidence="5" key="1">
    <citation type="submission" date="2022-08" db="EMBL/GenBank/DDBJ databases">
        <authorList>
            <person name="Tistechok S."/>
            <person name="Samborskyy M."/>
            <person name="Roman I."/>
        </authorList>
    </citation>
    <scope>NUCLEOTIDE SEQUENCE</scope>
    <source>
        <strain evidence="5">DSM 103496</strain>
    </source>
</reference>
<comment type="caution">
    <text evidence="5">The sequence shown here is derived from an EMBL/GenBank/DDBJ whole genome shotgun (WGS) entry which is preliminary data.</text>
</comment>